<reference evidence="13" key="2">
    <citation type="submission" date="2025-08" db="UniProtKB">
        <authorList>
            <consortium name="Ensembl"/>
        </authorList>
    </citation>
    <scope>IDENTIFICATION</scope>
</reference>
<reference evidence="13" key="3">
    <citation type="submission" date="2025-09" db="UniProtKB">
        <authorList>
            <consortium name="Ensembl"/>
        </authorList>
    </citation>
    <scope>IDENTIFICATION</scope>
</reference>
<evidence type="ECO:0000259" key="11">
    <source>
        <dbReference type="SMART" id="SM00385"/>
    </source>
</evidence>
<feature type="domain" description="Cyclin-like" evidence="11">
    <location>
        <begin position="154"/>
        <end position="239"/>
    </location>
</feature>
<dbReference type="FunFam" id="1.10.472.10:FF:000024">
    <property type="entry name" value="G1/S-specific cyclin-E1"/>
    <property type="match status" value="1"/>
</dbReference>
<evidence type="ECO:0000256" key="1">
    <source>
        <dbReference type="ARBA" id="ARBA00003222"/>
    </source>
</evidence>
<reference evidence="14" key="1">
    <citation type="submission" date="2015-09" db="EMBL/GenBank/DDBJ databases">
        <authorList>
            <person name="Sai Rama Sridatta P."/>
        </authorList>
    </citation>
    <scope>NUCLEOTIDE SEQUENCE [LARGE SCALE GENOMIC DNA]</scope>
</reference>
<keyword evidence="7" id="KW-0539">Nucleus</keyword>
<dbReference type="SMART" id="SM00385">
    <property type="entry name" value="CYCLIN"/>
    <property type="match status" value="1"/>
</dbReference>
<dbReference type="GO" id="GO:0005634">
    <property type="term" value="C:nucleus"/>
    <property type="evidence" value="ECO:0007669"/>
    <property type="project" value="UniProtKB-SubCell"/>
</dbReference>
<evidence type="ECO:0000256" key="7">
    <source>
        <dbReference type="ARBA" id="ARBA00023242"/>
    </source>
</evidence>
<protein>
    <submittedName>
        <fullName evidence="13">Cyclin E2</fullName>
    </submittedName>
</protein>
<dbReference type="GeneTree" id="ENSGT00940000156934"/>
<dbReference type="PROSITE" id="PS00292">
    <property type="entry name" value="CYCLINS"/>
    <property type="match status" value="1"/>
</dbReference>
<dbReference type="InterPro" id="IPR013763">
    <property type="entry name" value="Cyclin-like_dom"/>
</dbReference>
<evidence type="ECO:0000256" key="5">
    <source>
        <dbReference type="ARBA" id="ARBA00022618"/>
    </source>
</evidence>
<dbReference type="Gene3D" id="1.10.472.10">
    <property type="entry name" value="Cyclin-like"/>
    <property type="match status" value="2"/>
</dbReference>
<evidence type="ECO:0000256" key="8">
    <source>
        <dbReference type="ARBA" id="ARBA00023306"/>
    </source>
</evidence>
<comment type="subunit">
    <text evidence="9">Interacts with the CDK1 protein kinase to form a serine/threonine kinase holoenzyme complex also known as maturation promoting factor (MPF). The cyclin subunit imparts substrate specificity to the complex.</text>
</comment>
<name>A0A4W6DUC5_LATCA</name>
<dbReference type="Ensembl" id="ENSLCAT00010029813.1">
    <property type="protein sequence ID" value="ENSLCAP00010029171.1"/>
    <property type="gene ID" value="ENSLCAG00010013661.1"/>
</dbReference>
<dbReference type="InterPro" id="IPR048258">
    <property type="entry name" value="Cyclins_cyclin-box"/>
</dbReference>
<evidence type="ECO:0000256" key="4">
    <source>
        <dbReference type="ARBA" id="ARBA00022553"/>
    </source>
</evidence>
<dbReference type="Proteomes" id="UP000314980">
    <property type="component" value="Unassembled WGS sequence"/>
</dbReference>
<feature type="domain" description="Cyclin C-terminal" evidence="12">
    <location>
        <begin position="248"/>
        <end position="365"/>
    </location>
</feature>
<dbReference type="SMART" id="SM01332">
    <property type="entry name" value="Cyclin_C"/>
    <property type="match status" value="1"/>
</dbReference>
<sequence length="394" mass="45558">MLNSVYCLCSGRLQKRSENAPGQKGKVNKVRTHKTHYSEGYHMALFCYYTDKHFLDGLIHSNSNFFSAANVTKPCIITEVPEKEVRIDCDEPGCPVLIARDSSVQPSPLPHLGWGFSEDVWMKMVSKEQNYRHSKSFMQKHPRIQPRMRSILLDWLIEVSEAYTLHRQTFYLAQDYFDRFMLTQNNIEKGVLQLIGITCLFIASKMEEACPPKLSQMAYVTAGTCYEDEILQMELIILKELRWNLCPETAVSWLKLYFQMASMSANSDLLEPQFPQDAYVQMTRLLDLCILNINSLDFQYRVLAASVLCHFLQQETVEKISDVIQPCVNWMAPFAESVSQFGRATLRDFVRIKDDRHNIQTHTDYMTMLEDASLKEVNRQFPTPPSSTEKTCNH</sequence>
<keyword evidence="6 10" id="KW-0195">Cyclin</keyword>
<dbReference type="InParanoid" id="A0A4W6DUC5"/>
<dbReference type="InterPro" id="IPR036915">
    <property type="entry name" value="Cyclin-like_sf"/>
</dbReference>
<dbReference type="SUPFAM" id="SSF47954">
    <property type="entry name" value="Cyclin-like"/>
    <property type="match status" value="2"/>
</dbReference>
<gene>
    <name evidence="13" type="primary">CCNE2</name>
</gene>
<evidence type="ECO:0000256" key="6">
    <source>
        <dbReference type="ARBA" id="ARBA00023127"/>
    </source>
</evidence>
<comment type="function">
    <text evidence="1">Essential for the control of the cell cycle at the G2/M (mitosis) transition.</text>
</comment>
<dbReference type="InterPro" id="IPR004367">
    <property type="entry name" value="Cyclin_C-dom"/>
</dbReference>
<evidence type="ECO:0000256" key="2">
    <source>
        <dbReference type="ARBA" id="ARBA00004123"/>
    </source>
</evidence>
<dbReference type="STRING" id="8187.ENSLCAP00010029171"/>
<keyword evidence="14" id="KW-1185">Reference proteome</keyword>
<proteinExistence type="inferred from homology"/>
<comment type="similarity">
    <text evidence="3">Belongs to the cyclin family. Cyclin E subfamily.</text>
</comment>
<organism evidence="13 14">
    <name type="scientific">Lates calcarifer</name>
    <name type="common">Barramundi</name>
    <name type="synonym">Holocentrus calcarifer</name>
    <dbReference type="NCBI Taxonomy" id="8187"/>
    <lineage>
        <taxon>Eukaryota</taxon>
        <taxon>Metazoa</taxon>
        <taxon>Chordata</taxon>
        <taxon>Craniata</taxon>
        <taxon>Vertebrata</taxon>
        <taxon>Euteleostomi</taxon>
        <taxon>Actinopterygii</taxon>
        <taxon>Neopterygii</taxon>
        <taxon>Teleostei</taxon>
        <taxon>Neoteleostei</taxon>
        <taxon>Acanthomorphata</taxon>
        <taxon>Carangaria</taxon>
        <taxon>Carangaria incertae sedis</taxon>
        <taxon>Centropomidae</taxon>
        <taxon>Lates</taxon>
    </lineage>
</organism>
<dbReference type="Pfam" id="PF00134">
    <property type="entry name" value="Cyclin_N"/>
    <property type="match status" value="1"/>
</dbReference>
<dbReference type="InterPro" id="IPR039361">
    <property type="entry name" value="Cyclin"/>
</dbReference>
<evidence type="ECO:0000256" key="9">
    <source>
        <dbReference type="ARBA" id="ARBA00025821"/>
    </source>
</evidence>
<keyword evidence="5" id="KW-0132">Cell division</keyword>
<comment type="subcellular location">
    <subcellularLocation>
        <location evidence="2">Nucleus</location>
    </subcellularLocation>
</comment>
<evidence type="ECO:0000313" key="13">
    <source>
        <dbReference type="Ensembl" id="ENSLCAP00010029171.1"/>
    </source>
</evidence>
<keyword evidence="8" id="KW-0131">Cell cycle</keyword>
<evidence type="ECO:0000259" key="12">
    <source>
        <dbReference type="SMART" id="SM01332"/>
    </source>
</evidence>
<keyword evidence="4" id="KW-0597">Phosphoprotein</keyword>
<evidence type="ECO:0000256" key="10">
    <source>
        <dbReference type="RuleBase" id="RU000383"/>
    </source>
</evidence>
<dbReference type="AlphaFoldDB" id="A0A4W6DUC5"/>
<evidence type="ECO:0000256" key="3">
    <source>
        <dbReference type="ARBA" id="ARBA00007143"/>
    </source>
</evidence>
<dbReference type="GO" id="GO:0051301">
    <property type="term" value="P:cell division"/>
    <property type="evidence" value="ECO:0007669"/>
    <property type="project" value="UniProtKB-KW"/>
</dbReference>
<accession>A0A4W6DUC5</accession>
<dbReference type="PANTHER" id="PTHR10177">
    <property type="entry name" value="CYCLINS"/>
    <property type="match status" value="1"/>
</dbReference>
<evidence type="ECO:0000313" key="14">
    <source>
        <dbReference type="Proteomes" id="UP000314980"/>
    </source>
</evidence>
<dbReference type="InterPro" id="IPR006671">
    <property type="entry name" value="Cyclin_N"/>
</dbReference>